<evidence type="ECO:0000256" key="1">
    <source>
        <dbReference type="SAM" id="SignalP"/>
    </source>
</evidence>
<keyword evidence="1" id="KW-0732">Signal</keyword>
<accession>A0ABM4DK19</accession>
<dbReference type="RefSeq" id="XP_065674884.1">
    <property type="nucleotide sequence ID" value="XM_065818812.1"/>
</dbReference>
<keyword evidence="2" id="KW-1185">Reference proteome</keyword>
<reference evidence="3" key="1">
    <citation type="submission" date="2025-08" db="UniProtKB">
        <authorList>
            <consortium name="RefSeq"/>
        </authorList>
    </citation>
    <scope>IDENTIFICATION</scope>
</reference>
<feature type="chain" id="PRO_5045786151" evidence="1">
    <location>
        <begin position="26"/>
        <end position="479"/>
    </location>
</feature>
<organism evidence="2 3">
    <name type="scientific">Hydra vulgaris</name>
    <name type="common">Hydra</name>
    <name type="synonym">Hydra attenuata</name>
    <dbReference type="NCBI Taxonomy" id="6087"/>
    <lineage>
        <taxon>Eukaryota</taxon>
        <taxon>Metazoa</taxon>
        <taxon>Cnidaria</taxon>
        <taxon>Hydrozoa</taxon>
        <taxon>Hydroidolina</taxon>
        <taxon>Anthoathecata</taxon>
        <taxon>Aplanulata</taxon>
        <taxon>Hydridae</taxon>
        <taxon>Hydra</taxon>
    </lineage>
</organism>
<name>A0ABM4DK19_HYDVU</name>
<dbReference type="Proteomes" id="UP001652625">
    <property type="component" value="Chromosome 15"/>
</dbReference>
<protein>
    <submittedName>
        <fullName evidence="3">Uncharacterized protein LOC136091349 isoform X1</fullName>
    </submittedName>
</protein>
<gene>
    <name evidence="3" type="primary">LOC136091349</name>
</gene>
<proteinExistence type="predicted"/>
<sequence length="479" mass="55238">MKDKATPIFQAYIVFLLLLLQRNACLKLFSMVNEKEIKYNQQLTNLTSLPLGYKISFEFKPTAYLKDWANIIHLTTGGSIGVYGYRTPGVWLSPENNLYFASAINGTADSIVRSSITPPINKWIPVKISQINFANRYIFAIDVANSNIYSTQNTLTKNFSNVKVYLGNPWDSPQPGYVRSLEIVEMFSERSMHFKPIINVNISGQLIKNFLFLNTSINYSNETGAIAYNLTWEYMLPYFAKISSQSVNYLLNGSTYAIPDAFVINDITQYMNITLDMKSCSQRGNFTLEIPLKILFNDSMGNTIKQYSSFKAVVTLSYSLNPIIERDRDALKESYSRGVCWDQVESWIYACMNLYVKIQQTACYVSNNYGEEWSRLDVRVGSVLGHHTLTRDLYVIHRNQKTYLMFNKVYEKWLAISNNEFEKNVSKFLNFSACLKLEGTSEEILTSQAQQWMGNDEGLFFRKSTNETWTRRIEWRILP</sequence>
<feature type="signal peptide" evidence="1">
    <location>
        <begin position="1"/>
        <end position="25"/>
    </location>
</feature>
<evidence type="ECO:0000313" key="3">
    <source>
        <dbReference type="RefSeq" id="XP_065674884.1"/>
    </source>
</evidence>
<dbReference type="GeneID" id="136091349"/>
<evidence type="ECO:0000313" key="2">
    <source>
        <dbReference type="Proteomes" id="UP001652625"/>
    </source>
</evidence>